<dbReference type="Gene3D" id="3.40.1160.10">
    <property type="entry name" value="Acetylglutamate kinase-like"/>
    <property type="match status" value="1"/>
</dbReference>
<dbReference type="PRINTS" id="PR00474">
    <property type="entry name" value="GLU5KINASE"/>
</dbReference>
<evidence type="ECO:0000256" key="4">
    <source>
        <dbReference type="ARBA" id="ARBA00022840"/>
    </source>
</evidence>
<accession>A0ABW8SJ86</accession>
<keyword evidence="4" id="KW-0067">ATP-binding</keyword>
<dbReference type="InterPro" id="IPR001057">
    <property type="entry name" value="Glu/AcGlu_kinase"/>
</dbReference>
<keyword evidence="2" id="KW-0547">Nucleotide-binding</keyword>
<keyword evidence="3 6" id="KW-0418">Kinase</keyword>
<dbReference type="InterPro" id="IPR036393">
    <property type="entry name" value="AceGlu_kinase-like_sf"/>
</dbReference>
<proteinExistence type="predicted"/>
<dbReference type="InterPro" id="IPR001048">
    <property type="entry name" value="Asp/Glu/Uridylate_kinase"/>
</dbReference>
<sequence>MLNLKFDCELVGKVGSMALIRKGEYDIDYNVFSRLGKELFPGCVWISSGAGEIGRIDYMKRNNGEEIENNYDEDIKSYYASQGQAVLMENYRRFINQDYSVRQILVEHYHFNDPEKRQFIRKLLLQSVKQNAIPIINYNDSVSSEEIRKLELYNLKLNHNKVVECIDNDETASQVSLLVKSKYLVILTSEVGLLKNAKDPSTLISGVEGKNTYELIEHIREVQDYCSGASRKGANGMRAKLEYLIEPVKQGTTVIIGHSKYRLSDLINGNVERTIFRVR</sequence>
<reference evidence="6 7" key="1">
    <citation type="submission" date="2024-11" db="EMBL/GenBank/DDBJ databases">
        <authorList>
            <person name="Heng Y.C."/>
            <person name="Lim A.C.H."/>
            <person name="Lee J.K.Y."/>
            <person name="Kittelmann S."/>
        </authorList>
    </citation>
    <scope>NUCLEOTIDE SEQUENCE [LARGE SCALE GENOMIC DNA]</scope>
    <source>
        <strain evidence="6 7">WILCCON 0269</strain>
    </source>
</reference>
<evidence type="ECO:0000256" key="3">
    <source>
        <dbReference type="ARBA" id="ARBA00022777"/>
    </source>
</evidence>
<dbReference type="Pfam" id="PF00696">
    <property type="entry name" value="AA_kinase"/>
    <property type="match status" value="1"/>
</dbReference>
<dbReference type="SUPFAM" id="SSF53633">
    <property type="entry name" value="Carbamate kinase-like"/>
    <property type="match status" value="1"/>
</dbReference>
<evidence type="ECO:0000313" key="7">
    <source>
        <dbReference type="Proteomes" id="UP001623660"/>
    </source>
</evidence>
<dbReference type="RefSeq" id="WP_406791782.1">
    <property type="nucleotide sequence ID" value="NZ_JBJHZX010000011.1"/>
</dbReference>
<dbReference type="Proteomes" id="UP001623660">
    <property type="component" value="Unassembled WGS sequence"/>
</dbReference>
<evidence type="ECO:0000259" key="5">
    <source>
        <dbReference type="Pfam" id="PF00696"/>
    </source>
</evidence>
<evidence type="ECO:0000313" key="6">
    <source>
        <dbReference type="EMBL" id="MFL0195663.1"/>
    </source>
</evidence>
<protein>
    <submittedName>
        <fullName evidence="6">Uridylate kinase</fullName>
    </submittedName>
</protein>
<dbReference type="EMBL" id="JBJHZX010000011">
    <property type="protein sequence ID" value="MFL0195663.1"/>
    <property type="molecule type" value="Genomic_DNA"/>
</dbReference>
<name>A0ABW8SJ86_9CLOT</name>
<feature type="domain" description="Aspartate/glutamate/uridylate kinase" evidence="5">
    <location>
        <begin position="46"/>
        <end position="257"/>
    </location>
</feature>
<evidence type="ECO:0000256" key="1">
    <source>
        <dbReference type="ARBA" id="ARBA00022679"/>
    </source>
</evidence>
<dbReference type="PANTHER" id="PTHR43654:SF1">
    <property type="entry name" value="ISOPENTENYL PHOSPHATE KINASE"/>
    <property type="match status" value="1"/>
</dbReference>
<dbReference type="GO" id="GO:0016301">
    <property type="term" value="F:kinase activity"/>
    <property type="evidence" value="ECO:0007669"/>
    <property type="project" value="UniProtKB-KW"/>
</dbReference>
<keyword evidence="7" id="KW-1185">Reference proteome</keyword>
<comment type="caution">
    <text evidence="6">The sequence shown here is derived from an EMBL/GenBank/DDBJ whole genome shotgun (WGS) entry which is preliminary data.</text>
</comment>
<gene>
    <name evidence="6" type="ORF">ACJDU8_08825</name>
</gene>
<evidence type="ECO:0000256" key="2">
    <source>
        <dbReference type="ARBA" id="ARBA00022741"/>
    </source>
</evidence>
<dbReference type="PANTHER" id="PTHR43654">
    <property type="entry name" value="GLUTAMATE 5-KINASE"/>
    <property type="match status" value="1"/>
</dbReference>
<keyword evidence="1" id="KW-0808">Transferase</keyword>
<organism evidence="6 7">
    <name type="scientific">Candidatus Clostridium eludens</name>
    <dbReference type="NCBI Taxonomy" id="3381663"/>
    <lineage>
        <taxon>Bacteria</taxon>
        <taxon>Bacillati</taxon>
        <taxon>Bacillota</taxon>
        <taxon>Clostridia</taxon>
        <taxon>Eubacteriales</taxon>
        <taxon>Clostridiaceae</taxon>
        <taxon>Clostridium</taxon>
    </lineage>
</organism>